<gene>
    <name evidence="1" type="ORF">B5V51_11702</name>
</gene>
<name>A0A2A4IVI4_HELVI</name>
<accession>A0A2A4IVI4</accession>
<dbReference type="AlphaFoldDB" id="A0A2A4IVI4"/>
<evidence type="ECO:0000313" key="1">
    <source>
        <dbReference type="EMBL" id="PCG63795.1"/>
    </source>
</evidence>
<protein>
    <submittedName>
        <fullName evidence="1">Uncharacterized protein</fullName>
    </submittedName>
</protein>
<comment type="caution">
    <text evidence="1">The sequence shown here is derived from an EMBL/GenBank/DDBJ whole genome shotgun (WGS) entry which is preliminary data.</text>
</comment>
<organism evidence="1">
    <name type="scientific">Heliothis virescens</name>
    <name type="common">Tobacco budworm moth</name>
    <dbReference type="NCBI Taxonomy" id="7102"/>
    <lineage>
        <taxon>Eukaryota</taxon>
        <taxon>Metazoa</taxon>
        <taxon>Ecdysozoa</taxon>
        <taxon>Arthropoda</taxon>
        <taxon>Hexapoda</taxon>
        <taxon>Insecta</taxon>
        <taxon>Pterygota</taxon>
        <taxon>Neoptera</taxon>
        <taxon>Endopterygota</taxon>
        <taxon>Lepidoptera</taxon>
        <taxon>Glossata</taxon>
        <taxon>Ditrysia</taxon>
        <taxon>Noctuoidea</taxon>
        <taxon>Noctuidae</taxon>
        <taxon>Heliothinae</taxon>
        <taxon>Heliothis</taxon>
    </lineage>
</organism>
<sequence length="132" mass="15046">MPRYRSIRFNTDQDYKLGQLDVLVSIPTKINLGVEQSIDPFVGSPWSERSCPSLVQHIWCPYNLNEARKGETFLMSLNSAGMEAPARPYHSPVNARPEGAVKNINTQTGKLLKDPWSSLCYRRHVFTTQQHD</sequence>
<dbReference type="EMBL" id="NWSH01005960">
    <property type="protein sequence ID" value="PCG63795.1"/>
    <property type="molecule type" value="Genomic_DNA"/>
</dbReference>
<proteinExistence type="predicted"/>
<reference evidence="1" key="1">
    <citation type="submission" date="2017-09" db="EMBL/GenBank/DDBJ databases">
        <title>Contemporary evolution of a Lepidopteran species, Heliothis virescens, in response to modern agricultural practices.</title>
        <authorList>
            <person name="Fritz M.L."/>
            <person name="Deyonke A.M."/>
            <person name="Papanicolaou A."/>
            <person name="Micinski S."/>
            <person name="Westbrook J."/>
            <person name="Gould F."/>
        </authorList>
    </citation>
    <scope>NUCLEOTIDE SEQUENCE [LARGE SCALE GENOMIC DNA]</scope>
    <source>
        <strain evidence="1">HvINT-</strain>
        <tissue evidence="1">Whole body</tissue>
    </source>
</reference>